<evidence type="ECO:0000256" key="1">
    <source>
        <dbReference type="ARBA" id="ARBA00001974"/>
    </source>
</evidence>
<dbReference type="SUPFAM" id="SSF51905">
    <property type="entry name" value="FAD/NAD(P)-binding domain"/>
    <property type="match status" value="1"/>
</dbReference>
<evidence type="ECO:0000313" key="5">
    <source>
        <dbReference type="EMBL" id="GAL08025.1"/>
    </source>
</evidence>
<dbReference type="InterPro" id="IPR040131">
    <property type="entry name" value="MnmG_N"/>
</dbReference>
<dbReference type="Gene3D" id="3.50.50.60">
    <property type="entry name" value="FAD/NAD(P)-binding domain"/>
    <property type="match status" value="1"/>
</dbReference>
<dbReference type="InterPro" id="IPR036188">
    <property type="entry name" value="FAD/NAD-bd_sf"/>
</dbReference>
<sequence>MLKDNSLPILNTRGSFMFYQDNFDVIVVGGGHAGTEAALAAAVWDKKPYC</sequence>
<accession>A0A090QXY4</accession>
<evidence type="ECO:0000259" key="4">
    <source>
        <dbReference type="Pfam" id="PF01134"/>
    </source>
</evidence>
<dbReference type="EMBL" id="BBMN01000021">
    <property type="protein sequence ID" value="GAL08025.1"/>
    <property type="molecule type" value="Genomic_DNA"/>
</dbReference>
<dbReference type="Pfam" id="PF01134">
    <property type="entry name" value="GIDA"/>
    <property type="match status" value="1"/>
</dbReference>
<gene>
    <name evidence="5" type="ORF">JCM19237_6797</name>
</gene>
<comment type="caution">
    <text evidence="5">The sequence shown here is derived from an EMBL/GenBank/DDBJ whole genome shotgun (WGS) entry which is preliminary data.</text>
</comment>
<protein>
    <submittedName>
        <fullName evidence="5">tRNA uridine 5-carboxymethylaminomethyl modification enzyme GidA</fullName>
    </submittedName>
</protein>
<evidence type="ECO:0000256" key="2">
    <source>
        <dbReference type="ARBA" id="ARBA00022630"/>
    </source>
</evidence>
<evidence type="ECO:0000313" key="6">
    <source>
        <dbReference type="Proteomes" id="UP000029227"/>
    </source>
</evidence>
<dbReference type="AlphaFoldDB" id="A0A090QXY4"/>
<organism evidence="5 6">
    <name type="scientific">Photobacterium aphoticum</name>
    <dbReference type="NCBI Taxonomy" id="754436"/>
    <lineage>
        <taxon>Bacteria</taxon>
        <taxon>Pseudomonadati</taxon>
        <taxon>Pseudomonadota</taxon>
        <taxon>Gammaproteobacteria</taxon>
        <taxon>Vibrionales</taxon>
        <taxon>Vibrionaceae</taxon>
        <taxon>Photobacterium</taxon>
    </lineage>
</organism>
<reference evidence="5 6" key="1">
    <citation type="journal article" date="2014" name="Genome Announc.">
        <title>Draft Genome Sequences of Two Vibrionaceae Species, Vibrio ponticus C121 and Photobacterium aphoticum C119, Isolated as Coral Reef Microbiota.</title>
        <authorList>
            <person name="Al-saari N."/>
            <person name="Meirelles P.M."/>
            <person name="Mino S."/>
            <person name="Suda W."/>
            <person name="Oshima K."/>
            <person name="Hattori M."/>
            <person name="Ohkuma M."/>
            <person name="Thompson F.L."/>
            <person name="Gomez-Gil B."/>
            <person name="Sawabe T."/>
            <person name="Sawabe T."/>
        </authorList>
    </citation>
    <scope>NUCLEOTIDE SEQUENCE [LARGE SCALE GENOMIC DNA]</scope>
    <source>
        <strain evidence="5 6">JCM 19237</strain>
    </source>
</reference>
<feature type="domain" description="MnmG N-terminal" evidence="4">
    <location>
        <begin position="24"/>
        <end position="42"/>
    </location>
</feature>
<dbReference type="Proteomes" id="UP000029227">
    <property type="component" value="Unassembled WGS sequence"/>
</dbReference>
<comment type="cofactor">
    <cofactor evidence="1">
        <name>FAD</name>
        <dbReference type="ChEBI" id="CHEBI:57692"/>
    </cofactor>
</comment>
<dbReference type="STRING" id="754436.JCM19237_6797"/>
<proteinExistence type="predicted"/>
<name>A0A090QXY4_9GAMM</name>
<evidence type="ECO:0000256" key="3">
    <source>
        <dbReference type="ARBA" id="ARBA00022827"/>
    </source>
</evidence>
<keyword evidence="2" id="KW-0285">Flavoprotein</keyword>
<keyword evidence="3" id="KW-0274">FAD</keyword>